<protein>
    <recommendedName>
        <fullName evidence="2">DUF309 domain-containing protein</fullName>
    </recommendedName>
</protein>
<dbReference type="Gene3D" id="1.10.3450.10">
    <property type="entry name" value="TTHA0068-like"/>
    <property type="match status" value="1"/>
</dbReference>
<dbReference type="InterPro" id="IPR005500">
    <property type="entry name" value="DUF309"/>
</dbReference>
<dbReference type="InterPro" id="IPR023203">
    <property type="entry name" value="TTHA0068_sf"/>
</dbReference>
<name>Q021P2_SOLUE</name>
<accession>Q021P2</accession>
<dbReference type="PANTHER" id="PTHR34796">
    <property type="entry name" value="EXPRESSED PROTEIN"/>
    <property type="match status" value="1"/>
</dbReference>
<dbReference type="KEGG" id="sus:Acid_3372"/>
<dbReference type="Pfam" id="PF03745">
    <property type="entry name" value="DUF309"/>
    <property type="match status" value="1"/>
</dbReference>
<dbReference type="InParanoid" id="Q021P2"/>
<organism evidence="1">
    <name type="scientific">Solibacter usitatus (strain Ellin6076)</name>
    <dbReference type="NCBI Taxonomy" id="234267"/>
    <lineage>
        <taxon>Bacteria</taxon>
        <taxon>Pseudomonadati</taxon>
        <taxon>Acidobacteriota</taxon>
        <taxon>Terriglobia</taxon>
        <taxon>Bryobacterales</taxon>
        <taxon>Solibacteraceae</taxon>
        <taxon>Candidatus Solibacter</taxon>
    </lineage>
</organism>
<evidence type="ECO:0000313" key="1">
    <source>
        <dbReference type="EMBL" id="ABJ84345.1"/>
    </source>
</evidence>
<dbReference type="AlphaFoldDB" id="Q021P2"/>
<dbReference type="HOGENOM" id="CLU_125317_1_1_0"/>
<dbReference type="SUPFAM" id="SSF140663">
    <property type="entry name" value="TTHA0068-like"/>
    <property type="match status" value="1"/>
</dbReference>
<reference evidence="1" key="1">
    <citation type="submission" date="2006-10" db="EMBL/GenBank/DDBJ databases">
        <title>Complete sequence of Solibacter usitatus Ellin6076.</title>
        <authorList>
            <consortium name="US DOE Joint Genome Institute"/>
            <person name="Copeland A."/>
            <person name="Lucas S."/>
            <person name="Lapidus A."/>
            <person name="Barry K."/>
            <person name="Detter J.C."/>
            <person name="Glavina del Rio T."/>
            <person name="Hammon N."/>
            <person name="Israni S."/>
            <person name="Dalin E."/>
            <person name="Tice H."/>
            <person name="Pitluck S."/>
            <person name="Thompson L.S."/>
            <person name="Brettin T."/>
            <person name="Bruce D."/>
            <person name="Han C."/>
            <person name="Tapia R."/>
            <person name="Gilna P."/>
            <person name="Schmutz J."/>
            <person name="Larimer F."/>
            <person name="Land M."/>
            <person name="Hauser L."/>
            <person name="Kyrpides N."/>
            <person name="Mikhailova N."/>
            <person name="Janssen P.H."/>
            <person name="Kuske C.R."/>
            <person name="Richardson P."/>
        </authorList>
    </citation>
    <scope>NUCLEOTIDE SEQUENCE</scope>
    <source>
        <strain evidence="1">Ellin6076</strain>
    </source>
</reference>
<dbReference type="OrthoDB" id="165483at2"/>
<evidence type="ECO:0008006" key="2">
    <source>
        <dbReference type="Google" id="ProtNLM"/>
    </source>
</evidence>
<dbReference type="PANTHER" id="PTHR34796:SF1">
    <property type="entry name" value="EXPRESSED PROTEIN"/>
    <property type="match status" value="1"/>
</dbReference>
<dbReference type="eggNOG" id="COG1547">
    <property type="taxonomic scope" value="Bacteria"/>
</dbReference>
<dbReference type="EMBL" id="CP000473">
    <property type="protein sequence ID" value="ABJ84345.1"/>
    <property type="molecule type" value="Genomic_DNA"/>
</dbReference>
<proteinExistence type="predicted"/>
<sequence>MDERVAHGIELFNTGQFFVCHEVLEEVWTTERNPRRRFLQSLIHMAVGMYHRERGNPEGAIRQLRKGLRKLGEYLPVCEGIDTARLHGDATRALEAIEGGLPAHEFRIQLEDRPGCLSHFNGTGT</sequence>
<dbReference type="STRING" id="234267.Acid_3372"/>
<gene>
    <name evidence="1" type="ordered locus">Acid_3372</name>
</gene>